<proteinExistence type="predicted"/>
<evidence type="ECO:0000313" key="2">
    <source>
        <dbReference type="EMBL" id="MDO3382363.1"/>
    </source>
</evidence>
<feature type="transmembrane region" description="Helical" evidence="1">
    <location>
        <begin position="43"/>
        <end position="62"/>
    </location>
</feature>
<keyword evidence="1" id="KW-1133">Transmembrane helix</keyword>
<organism evidence="2 3">
    <name type="scientific">Gilvimarinus algae</name>
    <dbReference type="NCBI Taxonomy" id="3058037"/>
    <lineage>
        <taxon>Bacteria</taxon>
        <taxon>Pseudomonadati</taxon>
        <taxon>Pseudomonadota</taxon>
        <taxon>Gammaproteobacteria</taxon>
        <taxon>Cellvibrionales</taxon>
        <taxon>Cellvibrionaceae</taxon>
        <taxon>Gilvimarinus</taxon>
    </lineage>
</organism>
<name>A0ABT8TGW8_9GAMM</name>
<gene>
    <name evidence="2" type="ORF">QWI16_09260</name>
</gene>
<sequence>MALACFVFLLAGFALLALSQKSHRKTVSRLGGGEAFTRLAPLFRPAGWSLLVAVLLLACASWGLGVGLVYYFALLTLAGFSLAMVLAVLSEHAPRS</sequence>
<accession>A0ABT8TGW8</accession>
<evidence type="ECO:0000256" key="1">
    <source>
        <dbReference type="SAM" id="Phobius"/>
    </source>
</evidence>
<dbReference type="RefSeq" id="WP_302712577.1">
    <property type="nucleotide sequence ID" value="NZ_JAULRT010000052.1"/>
</dbReference>
<reference evidence="2" key="1">
    <citation type="submission" date="2023-07" db="EMBL/GenBank/DDBJ databases">
        <title>Gilvimarinus algae sp. nov., isolated from the surface of Kelp.</title>
        <authorList>
            <person name="Sun Y.Y."/>
            <person name="Gong Y."/>
            <person name="Du Z.J."/>
        </authorList>
    </citation>
    <scope>NUCLEOTIDE SEQUENCE</scope>
    <source>
        <strain evidence="2">SDUM040014</strain>
    </source>
</reference>
<keyword evidence="1" id="KW-0472">Membrane</keyword>
<keyword evidence="3" id="KW-1185">Reference proteome</keyword>
<keyword evidence="1" id="KW-0812">Transmembrane</keyword>
<dbReference type="Pfam" id="PF11804">
    <property type="entry name" value="DUF3325"/>
    <property type="match status" value="1"/>
</dbReference>
<protein>
    <submittedName>
        <fullName evidence="2">DUF3325 family protein</fullName>
    </submittedName>
</protein>
<comment type="caution">
    <text evidence="2">The sequence shown here is derived from an EMBL/GenBank/DDBJ whole genome shotgun (WGS) entry which is preliminary data.</text>
</comment>
<dbReference type="EMBL" id="JAULRT010000052">
    <property type="protein sequence ID" value="MDO3382363.1"/>
    <property type="molecule type" value="Genomic_DNA"/>
</dbReference>
<dbReference type="Proteomes" id="UP001168380">
    <property type="component" value="Unassembled WGS sequence"/>
</dbReference>
<feature type="transmembrane region" description="Helical" evidence="1">
    <location>
        <begin position="69"/>
        <end position="89"/>
    </location>
</feature>
<dbReference type="InterPro" id="IPR021762">
    <property type="entry name" value="DUF3325"/>
</dbReference>
<evidence type="ECO:0000313" key="3">
    <source>
        <dbReference type="Proteomes" id="UP001168380"/>
    </source>
</evidence>